<keyword evidence="2" id="KW-1185">Reference proteome</keyword>
<evidence type="ECO:0000313" key="1">
    <source>
        <dbReference type="EMBL" id="CCH35586.1"/>
    </source>
</evidence>
<name>K0KBP9_SACES</name>
<dbReference type="Proteomes" id="UP000006281">
    <property type="component" value="Chromosome"/>
</dbReference>
<dbReference type="BioCyc" id="SESP1179773:BN6_RS40565-MONOMER"/>
<gene>
    <name evidence="1" type="ordered locus">BN6_83700</name>
</gene>
<sequence length="107" mass="11773">MRFSGSLVFGGYNLDLTEPRDVEGLNVWRISPTRLYGDAYDVKEWLADSLPERADCAGHLAAEVRRDATNLVVGSKVCGRTPGGRIFRIEVLGLADRTITGHVVVWA</sequence>
<evidence type="ECO:0000313" key="2">
    <source>
        <dbReference type="Proteomes" id="UP000006281"/>
    </source>
</evidence>
<protein>
    <submittedName>
        <fullName evidence="1">Uncharacterized protein</fullName>
    </submittedName>
</protein>
<dbReference type="PATRIC" id="fig|1179773.3.peg.8451"/>
<dbReference type="EMBL" id="HE804045">
    <property type="protein sequence ID" value="CCH35586.1"/>
    <property type="molecule type" value="Genomic_DNA"/>
</dbReference>
<accession>K0KBP9</accession>
<proteinExistence type="predicted"/>
<reference evidence="1 2" key="1">
    <citation type="journal article" date="2012" name="BMC Genomics">
        <title>Complete genome sequence of Saccharothrix espanaensis DSM 44229T and comparison to the other completely sequenced Pseudonocardiaceae.</title>
        <authorList>
            <person name="Strobel T."/>
            <person name="Al-Dilaimi A."/>
            <person name="Blom J."/>
            <person name="Gessner A."/>
            <person name="Kalinowski J."/>
            <person name="Luzhetska M."/>
            <person name="Puhler A."/>
            <person name="Szczepanowski R."/>
            <person name="Bechthold A."/>
            <person name="Ruckert C."/>
        </authorList>
    </citation>
    <scope>NUCLEOTIDE SEQUENCE [LARGE SCALE GENOMIC DNA]</scope>
    <source>
        <strain evidence="2">ATCC 51144 / DSM 44229 / JCM 9112 / NBRC 15066 / NRRL 15764</strain>
    </source>
</reference>
<dbReference type="HOGENOM" id="CLU_2208184_0_0_11"/>
<dbReference type="AlphaFoldDB" id="K0KBP9"/>
<dbReference type="KEGG" id="sesp:BN6_83700"/>
<organism evidence="1 2">
    <name type="scientific">Saccharothrix espanaensis (strain ATCC 51144 / DSM 44229 / JCM 9112 / NBRC 15066 / NRRL 15764)</name>
    <dbReference type="NCBI Taxonomy" id="1179773"/>
    <lineage>
        <taxon>Bacteria</taxon>
        <taxon>Bacillati</taxon>
        <taxon>Actinomycetota</taxon>
        <taxon>Actinomycetes</taxon>
        <taxon>Pseudonocardiales</taxon>
        <taxon>Pseudonocardiaceae</taxon>
        <taxon>Saccharothrix</taxon>
    </lineage>
</organism>
<dbReference type="eggNOG" id="ENOG502ZH4Y">
    <property type="taxonomic scope" value="Bacteria"/>
</dbReference>